<dbReference type="PROSITE" id="PS00676">
    <property type="entry name" value="SIGMA54_INTERACT_2"/>
    <property type="match status" value="1"/>
</dbReference>
<dbReference type="PANTHER" id="PTHR32071:SF57">
    <property type="entry name" value="C4-DICARBOXYLATE TRANSPORT TRANSCRIPTIONAL REGULATORY PROTEIN DCTD"/>
    <property type="match status" value="1"/>
</dbReference>
<dbReference type="Gene3D" id="1.10.10.60">
    <property type="entry name" value="Homeodomain-like"/>
    <property type="match status" value="1"/>
</dbReference>
<dbReference type="InterPro" id="IPR009057">
    <property type="entry name" value="Homeodomain-like_sf"/>
</dbReference>
<keyword evidence="3" id="KW-0805">Transcription regulation</keyword>
<dbReference type="InterPro" id="IPR002197">
    <property type="entry name" value="HTH_Fis"/>
</dbReference>
<dbReference type="InterPro" id="IPR003593">
    <property type="entry name" value="AAA+_ATPase"/>
</dbReference>
<protein>
    <submittedName>
        <fullName evidence="6">AAA family ATPase</fullName>
    </submittedName>
</protein>
<evidence type="ECO:0000259" key="5">
    <source>
        <dbReference type="PROSITE" id="PS50045"/>
    </source>
</evidence>
<comment type="caution">
    <text evidence="6">The sequence shown here is derived from an EMBL/GenBank/DDBJ whole genome shotgun (WGS) entry which is preliminary data.</text>
</comment>
<dbReference type="InterPro" id="IPR027417">
    <property type="entry name" value="P-loop_NTPase"/>
</dbReference>
<dbReference type="GO" id="GO:0006355">
    <property type="term" value="P:regulation of DNA-templated transcription"/>
    <property type="evidence" value="ECO:0007669"/>
    <property type="project" value="InterPro"/>
</dbReference>
<feature type="domain" description="Sigma-54 factor interaction" evidence="5">
    <location>
        <begin position="272"/>
        <end position="502"/>
    </location>
</feature>
<dbReference type="FunFam" id="3.40.50.300:FF:000006">
    <property type="entry name" value="DNA-binding transcriptional regulator NtrC"/>
    <property type="match status" value="1"/>
</dbReference>
<dbReference type="Pfam" id="PF00158">
    <property type="entry name" value="Sigma54_activat"/>
    <property type="match status" value="1"/>
</dbReference>
<keyword evidence="2" id="KW-0067">ATP-binding</keyword>
<evidence type="ECO:0000256" key="2">
    <source>
        <dbReference type="ARBA" id="ARBA00022840"/>
    </source>
</evidence>
<dbReference type="EMBL" id="SGJP01000030">
    <property type="protein sequence ID" value="NFA61390.1"/>
    <property type="molecule type" value="Genomic_DNA"/>
</dbReference>
<dbReference type="SUPFAM" id="SSF52540">
    <property type="entry name" value="P-loop containing nucleoside triphosphate hydrolases"/>
    <property type="match status" value="1"/>
</dbReference>
<dbReference type="InterPro" id="IPR058031">
    <property type="entry name" value="AAA_lid_NorR"/>
</dbReference>
<evidence type="ECO:0000313" key="6">
    <source>
        <dbReference type="EMBL" id="NFA61390.1"/>
    </source>
</evidence>
<evidence type="ECO:0000256" key="3">
    <source>
        <dbReference type="ARBA" id="ARBA00023015"/>
    </source>
</evidence>
<dbReference type="InterPro" id="IPR025662">
    <property type="entry name" value="Sigma_54_int_dom_ATP-bd_1"/>
</dbReference>
<dbReference type="InterPro" id="IPR029016">
    <property type="entry name" value="GAF-like_dom_sf"/>
</dbReference>
<dbReference type="Proteomes" id="UP000473089">
    <property type="component" value="Unassembled WGS sequence"/>
</dbReference>
<organism evidence="6 7">
    <name type="scientific">Clostridium botulinum</name>
    <dbReference type="NCBI Taxonomy" id="1491"/>
    <lineage>
        <taxon>Bacteria</taxon>
        <taxon>Bacillati</taxon>
        <taxon>Bacillota</taxon>
        <taxon>Clostridia</taxon>
        <taxon>Eubacteriales</taxon>
        <taxon>Clostridiaceae</taxon>
        <taxon>Clostridium</taxon>
    </lineage>
</organism>
<dbReference type="InterPro" id="IPR025943">
    <property type="entry name" value="Sigma_54_int_dom_ATP-bd_2"/>
</dbReference>
<reference evidence="6 7" key="1">
    <citation type="submission" date="2019-02" db="EMBL/GenBank/DDBJ databases">
        <title>Genome sequencing of Clostridium botulinum clinical isolates.</title>
        <authorList>
            <person name="Brunt J."/>
            <person name="Van Vliet A.H.M."/>
            <person name="Stringer S.C."/>
            <person name="Grant K.A."/>
            <person name="Carter A.C."/>
            <person name="Peck M.W."/>
        </authorList>
    </citation>
    <scope>NUCLEOTIDE SEQUENCE [LARGE SCALE GENOMIC DNA]</scope>
    <source>
        <strain evidence="6 7">R1125/03</strain>
    </source>
</reference>
<evidence type="ECO:0000313" key="7">
    <source>
        <dbReference type="Proteomes" id="UP000473089"/>
    </source>
</evidence>
<dbReference type="Gene3D" id="3.30.450.40">
    <property type="match status" value="1"/>
</dbReference>
<dbReference type="PANTHER" id="PTHR32071">
    <property type="entry name" value="TRANSCRIPTIONAL REGULATORY PROTEIN"/>
    <property type="match status" value="1"/>
</dbReference>
<dbReference type="AlphaFoldDB" id="A0A6M0T345"/>
<gene>
    <name evidence="6" type="ORF">EXM42_13595</name>
</gene>
<accession>A0A6M0T345</accession>
<dbReference type="GO" id="GO:0043565">
    <property type="term" value="F:sequence-specific DNA binding"/>
    <property type="evidence" value="ECO:0007669"/>
    <property type="project" value="InterPro"/>
</dbReference>
<proteinExistence type="predicted"/>
<dbReference type="InterPro" id="IPR002078">
    <property type="entry name" value="Sigma_54_int"/>
</dbReference>
<keyword evidence="1" id="KW-0547">Nucleotide-binding</keyword>
<keyword evidence="4" id="KW-0804">Transcription</keyword>
<dbReference type="Gene3D" id="3.40.50.300">
    <property type="entry name" value="P-loop containing nucleotide triphosphate hydrolases"/>
    <property type="match status" value="1"/>
</dbReference>
<dbReference type="GO" id="GO:0005524">
    <property type="term" value="F:ATP binding"/>
    <property type="evidence" value="ECO:0007669"/>
    <property type="project" value="UniProtKB-KW"/>
</dbReference>
<dbReference type="Pfam" id="PF25601">
    <property type="entry name" value="AAA_lid_14"/>
    <property type="match status" value="1"/>
</dbReference>
<name>A0A6M0T345_CLOBO</name>
<dbReference type="Pfam" id="PF02954">
    <property type="entry name" value="HTH_8"/>
    <property type="match status" value="1"/>
</dbReference>
<evidence type="ECO:0000256" key="4">
    <source>
        <dbReference type="ARBA" id="ARBA00023163"/>
    </source>
</evidence>
<dbReference type="PROSITE" id="PS50045">
    <property type="entry name" value="SIGMA54_INTERACT_4"/>
    <property type="match status" value="1"/>
</dbReference>
<dbReference type="SUPFAM" id="SSF46689">
    <property type="entry name" value="Homeodomain-like"/>
    <property type="match status" value="1"/>
</dbReference>
<dbReference type="CDD" id="cd00009">
    <property type="entry name" value="AAA"/>
    <property type="match status" value="1"/>
</dbReference>
<dbReference type="PROSITE" id="PS00675">
    <property type="entry name" value="SIGMA54_INTERACT_1"/>
    <property type="match status" value="1"/>
</dbReference>
<dbReference type="SMART" id="SM00382">
    <property type="entry name" value="AAA"/>
    <property type="match status" value="1"/>
</dbReference>
<dbReference type="Gene3D" id="1.10.8.60">
    <property type="match status" value="1"/>
</dbReference>
<sequence length="589" mass="66743">MKDSTLLEIQDTVAKYANIISSVINVDVEIVDKNLCRIAGTGIYKDAINKDISKEGYVYDHVIKTGDKQIIKNPGHHCLCKKCNHRDNCLEKMLVCTPIILNKDIIGVIGLVCSKESQRNHFIENFDSYIQMLDQISDFISTKSYEHLEIERSHMMVNLLNQIIDSVDKGVLVTKSDEIVHMNMSAMKQLKLKANNINKKITISSTSEYVMGGEVYTIVIDNEKFKLMGKIIPVFPILSSYDKIFVFEEIKHLKSKICKVSGGREVIKVEDIIGESKAMIQLKNRIKKIASSSSTVLITGESGTGKEVIARAIHCESDKNTNPFIAINCGAIPDALLESELFGYVRGAFSGADPNGRVGKFELANKGIIFLDEIGDMPLYLQVKILRVLQERKLVRIGSNHLIDLDIRVIAATNKDLKKLIKENKFREDLYYRLNVIPLKIPPLRERKEDIELLMEMLIKKYNGLFDKSVYKVDKECKDILVNYPWYGNVRELENAVEFMINMADDSGIVTMNMLPPNIVENKNTQIYGTGTGTDEDIRPLKEIEKEYILKALDIYGHDTRGKQLAAKRLGIGIATLYRKLEEMKHLSK</sequence>
<evidence type="ECO:0000256" key="1">
    <source>
        <dbReference type="ARBA" id="ARBA00022741"/>
    </source>
</evidence>